<dbReference type="PIRSF" id="PIRSF029826">
    <property type="entry name" value="UCP029826_pph"/>
    <property type="match status" value="1"/>
</dbReference>
<dbReference type="PANTHER" id="PTHR46523">
    <property type="entry name" value="DCTP PYROPHOSPHATASE 1"/>
    <property type="match status" value="1"/>
</dbReference>
<proteinExistence type="predicted"/>
<comment type="caution">
    <text evidence="1">The sequence shown here is derived from an EMBL/GenBank/DDBJ whole genome shotgun (WGS) entry which is preliminary data.</text>
</comment>
<dbReference type="Gene3D" id="1.10.287.1080">
    <property type="entry name" value="MazG-like"/>
    <property type="match status" value="1"/>
</dbReference>
<organism evidence="1 2">
    <name type="scientific">Bacteriovorax antarcticus</name>
    <dbReference type="NCBI Taxonomy" id="3088717"/>
    <lineage>
        <taxon>Bacteria</taxon>
        <taxon>Pseudomonadati</taxon>
        <taxon>Bdellovibrionota</taxon>
        <taxon>Bacteriovoracia</taxon>
        <taxon>Bacteriovoracales</taxon>
        <taxon>Bacteriovoracaceae</taxon>
        <taxon>Bacteriovorax</taxon>
    </lineage>
</organism>
<dbReference type="InterPro" id="IPR025984">
    <property type="entry name" value="DCTPP"/>
</dbReference>
<gene>
    <name evidence="1" type="ORF">SHI21_14080</name>
</gene>
<dbReference type="InterPro" id="IPR052555">
    <property type="entry name" value="dCTP_Pyrophosphatase"/>
</dbReference>
<reference evidence="1 2" key="1">
    <citation type="submission" date="2023-11" db="EMBL/GenBank/DDBJ databases">
        <title>A Novel Polar Bacteriovorax (B. antarcticus) Isolated from the Biocrust in Antarctica.</title>
        <authorList>
            <person name="Mun W."/>
            <person name="Choi S.Y."/>
            <person name="Mitchell R.J."/>
        </authorList>
    </citation>
    <scope>NUCLEOTIDE SEQUENCE [LARGE SCALE GENOMIC DNA]</scope>
    <source>
        <strain evidence="1 2">PP10</strain>
    </source>
</reference>
<accession>A0ABU5VZA8</accession>
<evidence type="ECO:0000313" key="1">
    <source>
        <dbReference type="EMBL" id="MEA9357350.1"/>
    </source>
</evidence>
<sequence length="118" mass="13979">MKIINFEKLEEAVFKFSGDRDWDQFHSIKNLAMALSVESSELVEIFQWMKEEDSNKITSDETKFPKVKDEIADIFIYLIRLSSKLNINLEEAVMEKMKKNIEKYPVDQFKGSSRKYNE</sequence>
<protein>
    <submittedName>
        <fullName evidence="1">Nucleotide pyrophosphohydrolase</fullName>
    </submittedName>
</protein>
<dbReference type="CDD" id="cd11537">
    <property type="entry name" value="NTP-PPase_RS21-C6_like"/>
    <property type="match status" value="1"/>
</dbReference>
<dbReference type="Proteomes" id="UP001302274">
    <property type="component" value="Unassembled WGS sequence"/>
</dbReference>
<name>A0ABU5VZA8_9BACT</name>
<evidence type="ECO:0000313" key="2">
    <source>
        <dbReference type="Proteomes" id="UP001302274"/>
    </source>
</evidence>
<dbReference type="EMBL" id="JAYGJQ010000002">
    <property type="protein sequence ID" value="MEA9357350.1"/>
    <property type="molecule type" value="Genomic_DNA"/>
</dbReference>
<dbReference type="Pfam" id="PF12643">
    <property type="entry name" value="MazG-like"/>
    <property type="match status" value="1"/>
</dbReference>
<dbReference type="RefSeq" id="WP_323577326.1">
    <property type="nucleotide sequence ID" value="NZ_JAYGJQ010000002.1"/>
</dbReference>
<dbReference type="PANTHER" id="PTHR46523:SF1">
    <property type="entry name" value="DCTP PYROPHOSPHATASE 1"/>
    <property type="match status" value="1"/>
</dbReference>
<dbReference type="SUPFAM" id="SSF101386">
    <property type="entry name" value="all-alpha NTP pyrophosphatases"/>
    <property type="match status" value="1"/>
</dbReference>
<keyword evidence="2" id="KW-1185">Reference proteome</keyword>